<organism evidence="4 5">
    <name type="scientific">Microthlaspi erraticum</name>
    <dbReference type="NCBI Taxonomy" id="1685480"/>
    <lineage>
        <taxon>Eukaryota</taxon>
        <taxon>Viridiplantae</taxon>
        <taxon>Streptophyta</taxon>
        <taxon>Embryophyta</taxon>
        <taxon>Tracheophyta</taxon>
        <taxon>Spermatophyta</taxon>
        <taxon>Magnoliopsida</taxon>
        <taxon>eudicotyledons</taxon>
        <taxon>Gunneridae</taxon>
        <taxon>Pentapetalae</taxon>
        <taxon>rosids</taxon>
        <taxon>malvids</taxon>
        <taxon>Brassicales</taxon>
        <taxon>Brassicaceae</taxon>
        <taxon>Coluteocarpeae</taxon>
        <taxon>Microthlaspi</taxon>
    </lineage>
</organism>
<dbReference type="InterPro" id="IPR040256">
    <property type="entry name" value="At4g02000-like"/>
</dbReference>
<evidence type="ECO:0000313" key="4">
    <source>
        <dbReference type="EMBL" id="CAA7017786.1"/>
    </source>
</evidence>
<feature type="compositionally biased region" description="Acidic residues" evidence="1">
    <location>
        <begin position="225"/>
        <end position="243"/>
    </location>
</feature>
<feature type="region of interest" description="Disordered" evidence="1">
    <location>
        <begin position="390"/>
        <end position="451"/>
    </location>
</feature>
<dbReference type="EMBL" id="CACVBM020000333">
    <property type="protein sequence ID" value="CAA7017786.1"/>
    <property type="molecule type" value="Genomic_DNA"/>
</dbReference>
<feature type="compositionally biased region" description="Polar residues" evidence="1">
    <location>
        <begin position="428"/>
        <end position="438"/>
    </location>
</feature>
<dbReference type="AlphaFoldDB" id="A0A6D2HXI3"/>
<feature type="domain" description="DUF4283" evidence="2">
    <location>
        <begin position="34"/>
        <end position="113"/>
    </location>
</feature>
<evidence type="ECO:0000259" key="2">
    <source>
        <dbReference type="Pfam" id="PF14111"/>
    </source>
</evidence>
<dbReference type="InterPro" id="IPR025836">
    <property type="entry name" value="Zn_knuckle_CX2CX4HX4C"/>
</dbReference>
<feature type="domain" description="Zinc knuckle CX2CX4HX4C" evidence="3">
    <location>
        <begin position="173"/>
        <end position="218"/>
    </location>
</feature>
<sequence length="451" mass="50701">MANNLRRAIQDLNLGIDDAPVPIPSTVCHEAIRANRFSLIGRALVPRHQNLREIVSTLPRNWGLSGSIAGRVIERRMFQFVFPSEDLMQSVLNRGPWAFGDRMLVLKRWTPEMDEFYLNSISFWVQIRGIPLIFLTRNVINHIASTLGDVEVVDFNPEAAAAVEFVRVKVTWNVDNPLRFQRNFQFTPGVNTVIKFKYERLRGFCEVCGLLTPDTGACVVVEDVPEAGDDDNNDNNDDGNNGEDGDHHVHIPDPFIQHLNQQPRQGDYNQEDEVHEPVGEEGMNEDVENMRASDFHMTPSELIQPVTSEAHALRKRRFMAALVSDLIRDEEAGRQESPRTPRSGEPSSAEEQEDPYIPQWVTPADDESSFQQYGSFMNYNVLQDIQDEPSMKKARLSGEYDNGESSASRSNEEVSNSLSKLQADYTGSDISSPDQTPQDRGAVGPVPPPVP</sequence>
<name>A0A6D2HXI3_9BRAS</name>
<feature type="region of interest" description="Disordered" evidence="1">
    <location>
        <begin position="225"/>
        <end position="252"/>
    </location>
</feature>
<evidence type="ECO:0008006" key="6">
    <source>
        <dbReference type="Google" id="ProtNLM"/>
    </source>
</evidence>
<dbReference type="Pfam" id="PF14111">
    <property type="entry name" value="DUF4283"/>
    <property type="match status" value="1"/>
</dbReference>
<protein>
    <recommendedName>
        <fullName evidence="6">DUF4283 domain-containing protein</fullName>
    </recommendedName>
</protein>
<evidence type="ECO:0000259" key="3">
    <source>
        <dbReference type="Pfam" id="PF14392"/>
    </source>
</evidence>
<proteinExistence type="predicted"/>
<dbReference type="PANTHER" id="PTHR31286:SF162">
    <property type="entry name" value="DUF4283 DOMAIN-CONTAINING PROTEIN-RELATED"/>
    <property type="match status" value="1"/>
</dbReference>
<dbReference type="Pfam" id="PF14392">
    <property type="entry name" value="zf-CCHC_4"/>
    <property type="match status" value="1"/>
</dbReference>
<keyword evidence="5" id="KW-1185">Reference proteome</keyword>
<evidence type="ECO:0000256" key="1">
    <source>
        <dbReference type="SAM" id="MobiDB-lite"/>
    </source>
</evidence>
<dbReference type="InterPro" id="IPR025558">
    <property type="entry name" value="DUF4283"/>
</dbReference>
<feature type="compositionally biased region" description="Basic and acidic residues" evidence="1">
    <location>
        <begin position="329"/>
        <end position="339"/>
    </location>
</feature>
<dbReference type="PANTHER" id="PTHR31286">
    <property type="entry name" value="GLYCINE-RICH CELL WALL STRUCTURAL PROTEIN 1.8-LIKE"/>
    <property type="match status" value="1"/>
</dbReference>
<comment type="caution">
    <text evidence="4">The sequence shown here is derived from an EMBL/GenBank/DDBJ whole genome shotgun (WGS) entry which is preliminary data.</text>
</comment>
<reference evidence="4" key="1">
    <citation type="submission" date="2020-01" db="EMBL/GenBank/DDBJ databases">
        <authorList>
            <person name="Mishra B."/>
        </authorList>
    </citation>
    <scope>NUCLEOTIDE SEQUENCE [LARGE SCALE GENOMIC DNA]</scope>
</reference>
<feature type="compositionally biased region" description="Polar residues" evidence="1">
    <location>
        <begin position="403"/>
        <end position="420"/>
    </location>
</feature>
<evidence type="ECO:0000313" key="5">
    <source>
        <dbReference type="Proteomes" id="UP000467841"/>
    </source>
</evidence>
<accession>A0A6D2HXI3</accession>
<dbReference type="Proteomes" id="UP000467841">
    <property type="component" value="Unassembled WGS sequence"/>
</dbReference>
<gene>
    <name evidence="4" type="ORF">MERR_LOCUS5021</name>
</gene>
<dbReference type="OrthoDB" id="990360at2759"/>
<feature type="region of interest" description="Disordered" evidence="1">
    <location>
        <begin position="329"/>
        <end position="362"/>
    </location>
</feature>